<evidence type="ECO:0008006" key="3">
    <source>
        <dbReference type="Google" id="ProtNLM"/>
    </source>
</evidence>
<dbReference type="EMBL" id="JAAGAX010000003">
    <property type="protein sequence ID" value="KAF2321236.1"/>
    <property type="molecule type" value="Genomic_DNA"/>
</dbReference>
<protein>
    <recommendedName>
        <fullName evidence="3">Reverse transcriptase Ty1/copia-type domain-containing protein</fullName>
    </recommendedName>
</protein>
<dbReference type="Proteomes" id="UP000467840">
    <property type="component" value="Chromosome 10"/>
</dbReference>
<name>A0A6A6N9H7_HEVBR</name>
<comment type="caution">
    <text evidence="1">The sequence shown here is derived from an EMBL/GenBank/DDBJ whole genome shotgun (WGS) entry which is preliminary data.</text>
</comment>
<organism evidence="1 2">
    <name type="scientific">Hevea brasiliensis</name>
    <name type="common">Para rubber tree</name>
    <name type="synonym">Siphonia brasiliensis</name>
    <dbReference type="NCBI Taxonomy" id="3981"/>
    <lineage>
        <taxon>Eukaryota</taxon>
        <taxon>Viridiplantae</taxon>
        <taxon>Streptophyta</taxon>
        <taxon>Embryophyta</taxon>
        <taxon>Tracheophyta</taxon>
        <taxon>Spermatophyta</taxon>
        <taxon>Magnoliopsida</taxon>
        <taxon>eudicotyledons</taxon>
        <taxon>Gunneridae</taxon>
        <taxon>Pentapetalae</taxon>
        <taxon>rosids</taxon>
        <taxon>fabids</taxon>
        <taxon>Malpighiales</taxon>
        <taxon>Euphorbiaceae</taxon>
        <taxon>Crotonoideae</taxon>
        <taxon>Micrandreae</taxon>
        <taxon>Hevea</taxon>
    </lineage>
</organism>
<sequence length="86" mass="10083">MQAMKEEMQALEKNKTWDVFTKPENVIPVGCKWVYTVKYKADGSSERYKVRAVTIKASAKGLKSRKDFVPNKNFKVCKEKYWVLNF</sequence>
<reference evidence="1 2" key="1">
    <citation type="journal article" date="2020" name="Mol. Plant">
        <title>The Chromosome-Based Rubber Tree Genome Provides New Insights into Spurge Genome Evolution and Rubber Biosynthesis.</title>
        <authorList>
            <person name="Liu J."/>
            <person name="Shi C."/>
            <person name="Shi C.C."/>
            <person name="Li W."/>
            <person name="Zhang Q.J."/>
            <person name="Zhang Y."/>
            <person name="Li K."/>
            <person name="Lu H.F."/>
            <person name="Shi C."/>
            <person name="Zhu S.T."/>
            <person name="Xiao Z.Y."/>
            <person name="Nan H."/>
            <person name="Yue Y."/>
            <person name="Zhu X.G."/>
            <person name="Wu Y."/>
            <person name="Hong X.N."/>
            <person name="Fan G.Y."/>
            <person name="Tong Y."/>
            <person name="Zhang D."/>
            <person name="Mao C.L."/>
            <person name="Liu Y.L."/>
            <person name="Hao S.J."/>
            <person name="Liu W.Q."/>
            <person name="Lv M.Q."/>
            <person name="Zhang H.B."/>
            <person name="Liu Y."/>
            <person name="Hu-Tang G.R."/>
            <person name="Wang J.P."/>
            <person name="Wang J.H."/>
            <person name="Sun Y.H."/>
            <person name="Ni S.B."/>
            <person name="Chen W.B."/>
            <person name="Zhang X.C."/>
            <person name="Jiao Y.N."/>
            <person name="Eichler E.E."/>
            <person name="Li G.H."/>
            <person name="Liu X."/>
            <person name="Gao L.Z."/>
        </authorList>
    </citation>
    <scope>NUCLEOTIDE SEQUENCE [LARGE SCALE GENOMIC DNA]</scope>
    <source>
        <strain evidence="2">cv. GT1</strain>
        <tissue evidence="1">Leaf</tissue>
    </source>
</reference>
<keyword evidence="2" id="KW-1185">Reference proteome</keyword>
<gene>
    <name evidence="1" type="ORF">GH714_036088</name>
</gene>
<accession>A0A6A6N9H7</accession>
<evidence type="ECO:0000313" key="2">
    <source>
        <dbReference type="Proteomes" id="UP000467840"/>
    </source>
</evidence>
<evidence type="ECO:0000313" key="1">
    <source>
        <dbReference type="EMBL" id="KAF2321236.1"/>
    </source>
</evidence>
<proteinExistence type="predicted"/>
<dbReference type="AlphaFoldDB" id="A0A6A6N9H7"/>